<accession>A0ABW7F3T3</accession>
<evidence type="ECO:0008006" key="4">
    <source>
        <dbReference type="Google" id="ProtNLM"/>
    </source>
</evidence>
<feature type="chain" id="PRO_5045420162" description="Sel1 repeat family protein" evidence="1">
    <location>
        <begin position="33"/>
        <end position="265"/>
    </location>
</feature>
<feature type="signal peptide" evidence="1">
    <location>
        <begin position="1"/>
        <end position="32"/>
    </location>
</feature>
<keyword evidence="1" id="KW-0732">Signal</keyword>
<dbReference type="RefSeq" id="WP_394478575.1">
    <property type="nucleotide sequence ID" value="NZ_JBIGHV010000003.1"/>
</dbReference>
<comment type="caution">
    <text evidence="2">The sequence shown here is derived from an EMBL/GenBank/DDBJ whole genome shotgun (WGS) entry which is preliminary data.</text>
</comment>
<evidence type="ECO:0000313" key="2">
    <source>
        <dbReference type="EMBL" id="MFG6430365.1"/>
    </source>
</evidence>
<dbReference type="SUPFAM" id="SSF81901">
    <property type="entry name" value="HCP-like"/>
    <property type="match status" value="1"/>
</dbReference>
<sequence length="265" mass="27521">MRRLIPARRHATLRQPLRAALLTLCFAGFAAAATLPAQAQAAGGSHAALFARVEAAASRSDSPALKYHLGMLLNNGIGSARDLPRAYALFSEAAAAGDALAAYKVGCYLAGQFAGVVPLDEAQALAYKQRAAEAGYDLAQHDVGLVLLKRGDRAGAERWLALASRQGDLASTRALAVLAEKDGKDPVQALGLLLVAQAGMRPAPAALADRIATLKSGMDDAGRQRAEALQAGWVTGPTALTQQARAGMRDVEPLLTAARPTGQQP</sequence>
<dbReference type="Pfam" id="PF08238">
    <property type="entry name" value="Sel1"/>
    <property type="match status" value="3"/>
</dbReference>
<dbReference type="SMART" id="SM00671">
    <property type="entry name" value="SEL1"/>
    <property type="match status" value="3"/>
</dbReference>
<dbReference type="PANTHER" id="PTHR43628:SF1">
    <property type="entry name" value="CHITIN SYNTHASE REGULATORY FACTOR 2-RELATED"/>
    <property type="match status" value="1"/>
</dbReference>
<dbReference type="InterPro" id="IPR011990">
    <property type="entry name" value="TPR-like_helical_dom_sf"/>
</dbReference>
<organism evidence="2 3">
    <name type="scientific">Pelomonas parva</name>
    <dbReference type="NCBI Taxonomy" id="3299032"/>
    <lineage>
        <taxon>Bacteria</taxon>
        <taxon>Pseudomonadati</taxon>
        <taxon>Pseudomonadota</taxon>
        <taxon>Betaproteobacteria</taxon>
        <taxon>Burkholderiales</taxon>
        <taxon>Sphaerotilaceae</taxon>
        <taxon>Roseateles</taxon>
    </lineage>
</organism>
<dbReference type="Proteomes" id="UP001606210">
    <property type="component" value="Unassembled WGS sequence"/>
</dbReference>
<dbReference type="InterPro" id="IPR006597">
    <property type="entry name" value="Sel1-like"/>
</dbReference>
<protein>
    <recommendedName>
        <fullName evidence="4">Sel1 repeat family protein</fullName>
    </recommendedName>
</protein>
<evidence type="ECO:0000256" key="1">
    <source>
        <dbReference type="SAM" id="SignalP"/>
    </source>
</evidence>
<keyword evidence="3" id="KW-1185">Reference proteome</keyword>
<dbReference type="Gene3D" id="1.25.40.10">
    <property type="entry name" value="Tetratricopeptide repeat domain"/>
    <property type="match status" value="1"/>
</dbReference>
<reference evidence="2 3" key="1">
    <citation type="submission" date="2024-08" db="EMBL/GenBank/DDBJ databases">
        <authorList>
            <person name="Lu H."/>
        </authorList>
    </citation>
    <scope>NUCLEOTIDE SEQUENCE [LARGE SCALE GENOMIC DNA]</scope>
    <source>
        <strain evidence="2 3">LYH14W</strain>
    </source>
</reference>
<gene>
    <name evidence="2" type="ORF">ACG00Y_10595</name>
</gene>
<name>A0ABW7F3T3_9BURK</name>
<dbReference type="PANTHER" id="PTHR43628">
    <property type="entry name" value="ACTIVATOR OF C KINASE PROTEIN 1-RELATED"/>
    <property type="match status" value="1"/>
</dbReference>
<proteinExistence type="predicted"/>
<dbReference type="EMBL" id="JBIGHV010000003">
    <property type="protein sequence ID" value="MFG6430365.1"/>
    <property type="molecule type" value="Genomic_DNA"/>
</dbReference>
<dbReference type="InterPro" id="IPR052945">
    <property type="entry name" value="Mitotic_Regulator"/>
</dbReference>
<evidence type="ECO:0000313" key="3">
    <source>
        <dbReference type="Proteomes" id="UP001606210"/>
    </source>
</evidence>